<dbReference type="Pfam" id="PF17784">
    <property type="entry name" value="Sulfotransfer_4"/>
    <property type="match status" value="1"/>
</dbReference>
<organism evidence="1">
    <name type="scientific">Petromyces alliaceus</name>
    <name type="common">Aspergillus alliaceus</name>
    <dbReference type="NCBI Taxonomy" id="209559"/>
    <lineage>
        <taxon>Eukaryota</taxon>
        <taxon>Fungi</taxon>
        <taxon>Dikarya</taxon>
        <taxon>Ascomycota</taxon>
        <taxon>Pezizomycotina</taxon>
        <taxon>Eurotiomycetes</taxon>
        <taxon>Eurotiomycetidae</taxon>
        <taxon>Eurotiales</taxon>
        <taxon>Aspergillaceae</taxon>
        <taxon>Aspergillus</taxon>
        <taxon>Aspergillus subgen. Circumdati</taxon>
    </lineage>
</organism>
<sequence>MSSGDLEKYAIKKLIAKLAAGEDGQNQAAVEDVYLFLDEMNVIYTVSRALRAGRGQDEVAGFGWLYGETQCIKNTYDPFVMVIYHLDRLFTHPLGKIHKTTFQGCLGISNPEDARRKSKVEYRKHYELVRRITLKDGLLEFKLSDGWEMLCEFLGKPVPGKPFPHFNVKKWLDEKARPSIARG</sequence>
<dbReference type="EMBL" id="ML735256">
    <property type="protein sequence ID" value="KAE8390328.1"/>
    <property type="molecule type" value="Genomic_DNA"/>
</dbReference>
<dbReference type="PANTHER" id="PTHR36978">
    <property type="entry name" value="P-LOOP CONTAINING NUCLEOTIDE TRIPHOSPHATE HYDROLASE"/>
    <property type="match status" value="1"/>
</dbReference>
<dbReference type="InterPro" id="IPR027417">
    <property type="entry name" value="P-loop_NTPase"/>
</dbReference>
<dbReference type="OrthoDB" id="408152at2759"/>
<protein>
    <submittedName>
        <fullName evidence="1">Uncharacterized protein</fullName>
    </submittedName>
</protein>
<dbReference type="AlphaFoldDB" id="A0A5N7C913"/>
<gene>
    <name evidence="1" type="ORF">BDV23DRAFT_183619</name>
</gene>
<name>A0A5N7C913_PETAA</name>
<dbReference type="PANTHER" id="PTHR36978:SF4">
    <property type="entry name" value="P-LOOP CONTAINING NUCLEOSIDE TRIPHOSPHATE HYDROLASE PROTEIN"/>
    <property type="match status" value="1"/>
</dbReference>
<accession>A0A5N7C913</accession>
<dbReference type="InterPro" id="IPR040632">
    <property type="entry name" value="Sulfotransfer_4"/>
</dbReference>
<reference evidence="1" key="1">
    <citation type="submission" date="2019-04" db="EMBL/GenBank/DDBJ databases">
        <title>Friends and foes A comparative genomics studyof 23 Aspergillus species from section Flavi.</title>
        <authorList>
            <consortium name="DOE Joint Genome Institute"/>
            <person name="Kjaerbolling I."/>
            <person name="Vesth T."/>
            <person name="Frisvad J.C."/>
            <person name="Nybo J.L."/>
            <person name="Theobald S."/>
            <person name="Kildgaard S."/>
            <person name="Isbrandt T."/>
            <person name="Kuo A."/>
            <person name="Sato A."/>
            <person name="Lyhne E.K."/>
            <person name="Kogle M.E."/>
            <person name="Wiebenga A."/>
            <person name="Kun R.S."/>
            <person name="Lubbers R.J."/>
            <person name="Makela M.R."/>
            <person name="Barry K."/>
            <person name="Chovatia M."/>
            <person name="Clum A."/>
            <person name="Daum C."/>
            <person name="Haridas S."/>
            <person name="He G."/>
            <person name="LaButti K."/>
            <person name="Lipzen A."/>
            <person name="Mondo S."/>
            <person name="Riley R."/>
            <person name="Salamov A."/>
            <person name="Simmons B.A."/>
            <person name="Magnuson J.K."/>
            <person name="Henrissat B."/>
            <person name="Mortensen U.H."/>
            <person name="Larsen T.O."/>
            <person name="Devries R.P."/>
            <person name="Grigoriev I.V."/>
            <person name="Machida M."/>
            <person name="Baker S.E."/>
            <person name="Andersen M.R."/>
        </authorList>
    </citation>
    <scope>NUCLEOTIDE SEQUENCE [LARGE SCALE GENOMIC DNA]</scope>
    <source>
        <strain evidence="1">IBT 14317</strain>
    </source>
</reference>
<evidence type="ECO:0000313" key="1">
    <source>
        <dbReference type="EMBL" id="KAE8390328.1"/>
    </source>
</evidence>
<proteinExistence type="predicted"/>
<dbReference type="Gene3D" id="3.40.50.300">
    <property type="entry name" value="P-loop containing nucleotide triphosphate hydrolases"/>
    <property type="match status" value="1"/>
</dbReference>
<dbReference type="Proteomes" id="UP000326877">
    <property type="component" value="Unassembled WGS sequence"/>
</dbReference>